<comment type="caution">
    <text evidence="1">The sequence shown here is derived from an EMBL/GenBank/DDBJ whole genome shotgun (WGS) entry which is preliminary data.</text>
</comment>
<gene>
    <name evidence="1" type="ORF">Lwal_2030</name>
</gene>
<evidence type="ECO:0000313" key="1">
    <source>
        <dbReference type="EMBL" id="KTD76308.1"/>
    </source>
</evidence>
<accession>A0A0W1A4Q4</accession>
<name>A0A0W1A4Q4_9GAMM</name>
<dbReference type="EMBL" id="LNZB01000051">
    <property type="protein sequence ID" value="KTD76308.1"/>
    <property type="molecule type" value="Genomic_DNA"/>
</dbReference>
<protein>
    <submittedName>
        <fullName evidence="1">Uncharacterized protein</fullName>
    </submittedName>
</protein>
<dbReference type="Proteomes" id="UP000054729">
    <property type="component" value="Unassembled WGS sequence"/>
</dbReference>
<reference evidence="1 2" key="1">
    <citation type="submission" date="2015-11" db="EMBL/GenBank/DDBJ databases">
        <title>Genomic analysis of 38 Legionella species identifies large and diverse effector repertoires.</title>
        <authorList>
            <person name="Burstein D."/>
            <person name="Amaro F."/>
            <person name="Zusman T."/>
            <person name="Lifshitz Z."/>
            <person name="Cohen O."/>
            <person name="Gilbert J.A."/>
            <person name="Pupko T."/>
            <person name="Shuman H.A."/>
            <person name="Segal G."/>
        </authorList>
    </citation>
    <scope>NUCLEOTIDE SEQUENCE [LARGE SCALE GENOMIC DNA]</scope>
    <source>
        <strain evidence="1 2">ATCC 51914</strain>
    </source>
</reference>
<dbReference type="PATRIC" id="fig|66969.6.peg.2212"/>
<dbReference type="STRING" id="66969.Lwal_2030"/>
<proteinExistence type="predicted"/>
<evidence type="ECO:0000313" key="2">
    <source>
        <dbReference type="Proteomes" id="UP000054729"/>
    </source>
</evidence>
<sequence>MILGADFVAGLRKDMTKSRQSDKKAFCINSKKNNRVLGSSQRLEKVCIRYDLMTRESSLSIKRAKNVGCPKGVHGDIILRLQMRPNYTTRLNNVQL</sequence>
<keyword evidence="2" id="KW-1185">Reference proteome</keyword>
<organism evidence="1 2">
    <name type="scientific">Legionella waltersii</name>
    <dbReference type="NCBI Taxonomy" id="66969"/>
    <lineage>
        <taxon>Bacteria</taxon>
        <taxon>Pseudomonadati</taxon>
        <taxon>Pseudomonadota</taxon>
        <taxon>Gammaproteobacteria</taxon>
        <taxon>Legionellales</taxon>
        <taxon>Legionellaceae</taxon>
        <taxon>Legionella</taxon>
    </lineage>
</organism>
<dbReference type="AlphaFoldDB" id="A0A0W1A4Q4"/>